<dbReference type="Gene3D" id="3.30.1330.40">
    <property type="entry name" value="RutC-like"/>
    <property type="match status" value="1"/>
</dbReference>
<reference evidence="4" key="2">
    <citation type="submission" date="2017-01" db="EMBL/GenBank/DDBJ databases">
        <authorList>
            <person name="Mah S.A."/>
            <person name="Swanson W.J."/>
            <person name="Moy G.W."/>
            <person name="Vacquier V.D."/>
        </authorList>
    </citation>
    <scope>NUCLEOTIDE SEQUENCE [LARGE SCALE GENOMIC DNA]</scope>
    <source>
        <strain evidence="4">124861</strain>
    </source>
</reference>
<dbReference type="SUPFAM" id="SSF55298">
    <property type="entry name" value="YjgF-like"/>
    <property type="match status" value="1"/>
</dbReference>
<name>A0A1X3DBF8_9NEIS</name>
<dbReference type="EMBL" id="MTAC01000011">
    <property type="protein sequence ID" value="OSI35200.1"/>
    <property type="molecule type" value="Genomic_DNA"/>
</dbReference>
<reference evidence="2 5" key="1">
    <citation type="submission" date="2017-01" db="EMBL/GenBank/DDBJ databases">
        <authorList>
            <person name="Wolfgang W.J."/>
            <person name="Cole J."/>
            <person name="Wroblewski D."/>
            <person name="Mcginnis J."/>
            <person name="Musser K.A."/>
        </authorList>
    </citation>
    <scope>NUCLEOTIDE SEQUENCE</scope>
    <source>
        <strain evidence="2">124861</strain>
        <strain evidence="3 5">93087</strain>
    </source>
</reference>
<accession>A0A1X3DBF8</accession>
<evidence type="ECO:0000313" key="5">
    <source>
        <dbReference type="Proteomes" id="UP000193346"/>
    </source>
</evidence>
<evidence type="ECO:0000256" key="1">
    <source>
        <dbReference type="ARBA" id="ARBA00010552"/>
    </source>
</evidence>
<evidence type="ECO:0000313" key="2">
    <source>
        <dbReference type="EMBL" id="OSI17105.1"/>
    </source>
</evidence>
<dbReference type="STRING" id="1931275.BV914_00045"/>
<dbReference type="AlphaFoldDB" id="A0A1X3DBF8"/>
<dbReference type="InterPro" id="IPR035709">
    <property type="entry name" value="YoaB-like"/>
</dbReference>
<sequence>MTIQYFGQTPRLSEATVANGFVFLSGMVPERTDVGVTEQTRDVLAQIDKWLAECGSDKKHILEATIFLPNLSDYAAMNEAWDEWVAPDRAPARACVEAKLANPEWAVEIKVSAVQIQK</sequence>
<dbReference type="Proteomes" id="UP000193303">
    <property type="component" value="Unassembled WGS sequence"/>
</dbReference>
<dbReference type="Proteomes" id="UP000193346">
    <property type="component" value="Unassembled WGS sequence"/>
</dbReference>
<gene>
    <name evidence="2" type="ORF">BV912_11180</name>
    <name evidence="3" type="ORF">BV913_05545</name>
</gene>
<dbReference type="OrthoDB" id="6899345at2"/>
<evidence type="ECO:0008006" key="6">
    <source>
        <dbReference type="Google" id="ProtNLM"/>
    </source>
</evidence>
<dbReference type="InterPro" id="IPR019897">
    <property type="entry name" value="RidA_CS"/>
</dbReference>
<dbReference type="CDD" id="cd06150">
    <property type="entry name" value="YjgF_YER057c_UK114_like_2"/>
    <property type="match status" value="1"/>
</dbReference>
<dbReference type="PANTHER" id="PTHR47328:SF1">
    <property type="entry name" value="RUTC FAMILY PROTEIN YOAB"/>
    <property type="match status" value="1"/>
</dbReference>
<comment type="similarity">
    <text evidence="1">Belongs to the RutC family.</text>
</comment>
<dbReference type="InterPro" id="IPR006175">
    <property type="entry name" value="YjgF/YER057c/UK114"/>
</dbReference>
<evidence type="ECO:0000313" key="4">
    <source>
        <dbReference type="Proteomes" id="UP000193303"/>
    </source>
</evidence>
<dbReference type="Pfam" id="PF01042">
    <property type="entry name" value="Ribonuc_L-PSP"/>
    <property type="match status" value="1"/>
</dbReference>
<evidence type="ECO:0000313" key="3">
    <source>
        <dbReference type="EMBL" id="OSI35200.1"/>
    </source>
</evidence>
<comment type="caution">
    <text evidence="2">The sequence shown here is derived from an EMBL/GenBank/DDBJ whole genome shotgun (WGS) entry which is preliminary data.</text>
</comment>
<keyword evidence="5" id="KW-1185">Reference proteome</keyword>
<dbReference type="PANTHER" id="PTHR47328">
    <property type="match status" value="1"/>
</dbReference>
<proteinExistence type="inferred from homology"/>
<dbReference type="EMBL" id="MTAB01000036">
    <property type="protein sequence ID" value="OSI17105.1"/>
    <property type="molecule type" value="Genomic_DNA"/>
</dbReference>
<dbReference type="RefSeq" id="WP_085360579.1">
    <property type="nucleotide sequence ID" value="NZ_CP091509.1"/>
</dbReference>
<dbReference type="PROSITE" id="PS01094">
    <property type="entry name" value="UPF0076"/>
    <property type="match status" value="1"/>
</dbReference>
<organism evidence="2 4">
    <name type="scientific">Neisseria dumasiana</name>
    <dbReference type="NCBI Taxonomy" id="1931275"/>
    <lineage>
        <taxon>Bacteria</taxon>
        <taxon>Pseudomonadati</taxon>
        <taxon>Pseudomonadota</taxon>
        <taxon>Betaproteobacteria</taxon>
        <taxon>Neisseriales</taxon>
        <taxon>Neisseriaceae</taxon>
        <taxon>Neisseria</taxon>
    </lineage>
</organism>
<protein>
    <recommendedName>
        <fullName evidence="6">Aminoacrylate peracid reductase</fullName>
    </recommendedName>
</protein>
<dbReference type="InterPro" id="IPR035959">
    <property type="entry name" value="RutC-like_sf"/>
</dbReference>